<evidence type="ECO:0000313" key="3">
    <source>
        <dbReference type="Proteomes" id="UP000503117"/>
    </source>
</evidence>
<dbReference type="InterPro" id="IPR012902">
    <property type="entry name" value="N_methyl_site"/>
</dbReference>
<dbReference type="RefSeq" id="WP_169113918.1">
    <property type="nucleotide sequence ID" value="NZ_CP051684.1"/>
</dbReference>
<keyword evidence="1" id="KW-0472">Membrane</keyword>
<dbReference type="Proteomes" id="UP000503117">
    <property type="component" value="Chromosome"/>
</dbReference>
<proteinExistence type="predicted"/>
<dbReference type="NCBIfam" id="TIGR02532">
    <property type="entry name" value="IV_pilin_GFxxxE"/>
    <property type="match status" value="1"/>
</dbReference>
<dbReference type="InterPro" id="IPR045584">
    <property type="entry name" value="Pilin-like"/>
</dbReference>
<evidence type="ECO:0000256" key="1">
    <source>
        <dbReference type="SAM" id="Phobius"/>
    </source>
</evidence>
<feature type="transmembrane region" description="Helical" evidence="1">
    <location>
        <begin position="12"/>
        <end position="34"/>
    </location>
</feature>
<dbReference type="SUPFAM" id="SSF54523">
    <property type="entry name" value="Pili subunits"/>
    <property type="match status" value="1"/>
</dbReference>
<reference evidence="2 3" key="1">
    <citation type="submission" date="2020-04" db="EMBL/GenBank/DDBJ databases">
        <title>Genome sequencing of novel species.</title>
        <authorList>
            <person name="Heo J."/>
            <person name="Kim S.-J."/>
            <person name="Kim J.-S."/>
            <person name="Hong S.-B."/>
            <person name="Kwon S.-W."/>
        </authorList>
    </citation>
    <scope>NUCLEOTIDE SEQUENCE [LARGE SCALE GENOMIC DNA]</scope>
    <source>
        <strain evidence="2 3">AF9R3</strain>
    </source>
</reference>
<dbReference type="PROSITE" id="PS00409">
    <property type="entry name" value="PROKAR_NTER_METHYL"/>
    <property type="match status" value="1"/>
</dbReference>
<protein>
    <submittedName>
        <fullName evidence="2">Prepilin-type N-terminal cleavage/methylation domain-containing protein</fullName>
    </submittedName>
</protein>
<dbReference type="Gene3D" id="3.30.700.10">
    <property type="entry name" value="Glycoprotein, Type 4 Pilin"/>
    <property type="match status" value="1"/>
</dbReference>
<accession>A0ABX6MEW1</accession>
<gene>
    <name evidence="2" type="ORF">HH213_24055</name>
</gene>
<sequence>MNKQASIASRQHAQGGFTLIELIVVIVILGILAATALPKFANLGGDARFASLNAAAGSLKSVASMAHGQALVNNPGVTAANGSTTTMEGTVVNLTFTYPTADATVTTAAGLTAADYTINQGPVTAVAGSTPAVAADEILVRPKSVSTAAGENCWIKYKQATSAIVPPVVTVNATATNCQ</sequence>
<keyword evidence="3" id="KW-1185">Reference proteome</keyword>
<keyword evidence="1" id="KW-1133">Transmembrane helix</keyword>
<dbReference type="PANTHER" id="PTHR30093">
    <property type="entry name" value="GENERAL SECRETION PATHWAY PROTEIN G"/>
    <property type="match status" value="1"/>
</dbReference>
<dbReference type="PANTHER" id="PTHR30093:SF7">
    <property type="entry name" value="MSHA MAJOR PILIN SUBUNIT MSHA"/>
    <property type="match status" value="1"/>
</dbReference>
<evidence type="ECO:0000313" key="2">
    <source>
        <dbReference type="EMBL" id="QJD92889.1"/>
    </source>
</evidence>
<keyword evidence="1" id="KW-0812">Transmembrane</keyword>
<dbReference type="Pfam" id="PF07963">
    <property type="entry name" value="N_methyl"/>
    <property type="match status" value="1"/>
</dbReference>
<name>A0ABX6MEW1_9BURK</name>
<organism evidence="2 3">
    <name type="scientific">Duganella dendranthematis</name>
    <dbReference type="NCBI Taxonomy" id="2728021"/>
    <lineage>
        <taxon>Bacteria</taxon>
        <taxon>Pseudomonadati</taxon>
        <taxon>Pseudomonadota</taxon>
        <taxon>Betaproteobacteria</taxon>
        <taxon>Burkholderiales</taxon>
        <taxon>Oxalobacteraceae</taxon>
        <taxon>Telluria group</taxon>
        <taxon>Duganella</taxon>
    </lineage>
</organism>
<dbReference type="EMBL" id="CP051684">
    <property type="protein sequence ID" value="QJD92889.1"/>
    <property type="molecule type" value="Genomic_DNA"/>
</dbReference>